<sequence length="145" mass="15750">MNNPRWIMPVLGVCVFLSTAHSGQTYYGGISLENTTIESPVKVYGFACFKGVAFDKEVDVYGSLTASGSHFYDDVKVVGSSVEFSSNIIEGNVTIINYLKRPRLVLKNTEIHGKVIFRGLKKGIVEKDASSHLGQGVENGDVCDA</sequence>
<evidence type="ECO:0008006" key="3">
    <source>
        <dbReference type="Google" id="ProtNLM"/>
    </source>
</evidence>
<reference evidence="1 2" key="1">
    <citation type="journal article" date="2022" name="Nat. Microbiol.">
        <title>The microbiome of a bacterivorous marine choanoflagellate contains a resource-demanding obligate bacterial associate.</title>
        <authorList>
            <person name="Needham D.M."/>
            <person name="Poirier C."/>
            <person name="Bachy C."/>
            <person name="George E.E."/>
            <person name="Wilken S."/>
            <person name="Yung C.C.M."/>
            <person name="Limardo A.J."/>
            <person name="Morando M."/>
            <person name="Sudek L."/>
            <person name="Malmstrom R.R."/>
            <person name="Keeling P.J."/>
            <person name="Santoro A.E."/>
            <person name="Worden A.Z."/>
        </authorList>
    </citation>
    <scope>NUCLEOTIDE SEQUENCE [LARGE SCALE GENOMIC DNA]</scope>
    <source>
        <strain evidence="1 2">Comchoano-2</strain>
    </source>
</reference>
<protein>
    <recommendedName>
        <fullName evidence="3">Polymer-forming cytoskeletal protein</fullName>
    </recommendedName>
</protein>
<gene>
    <name evidence="1" type="ORF">MKS91_03165</name>
</gene>
<name>A0ABT1L538_9GAMM</name>
<comment type="caution">
    <text evidence="1">The sequence shown here is derived from an EMBL/GenBank/DDBJ whole genome shotgun (WGS) entry which is preliminary data.</text>
</comment>
<dbReference type="Proteomes" id="UP001320768">
    <property type="component" value="Unassembled WGS sequence"/>
</dbReference>
<proteinExistence type="predicted"/>
<keyword evidence="2" id="KW-1185">Reference proteome</keyword>
<dbReference type="RefSeq" id="WP_258569392.1">
    <property type="nucleotide sequence ID" value="NZ_JAKUDN010000002.1"/>
</dbReference>
<dbReference type="EMBL" id="JAKUDN010000002">
    <property type="protein sequence ID" value="MCP8352286.1"/>
    <property type="molecule type" value="Genomic_DNA"/>
</dbReference>
<accession>A0ABT1L538</accession>
<organism evidence="1 2">
    <name type="scientific">Candidatus Synchoanobacter obligatus</name>
    <dbReference type="NCBI Taxonomy" id="2919597"/>
    <lineage>
        <taxon>Bacteria</taxon>
        <taxon>Pseudomonadati</taxon>
        <taxon>Pseudomonadota</taxon>
        <taxon>Gammaproteobacteria</taxon>
        <taxon>Candidatus Comchoanobacterales</taxon>
        <taxon>Candidatus Comchoanobacteraceae</taxon>
        <taxon>Candidatus Synchoanobacter</taxon>
    </lineage>
</organism>
<evidence type="ECO:0000313" key="2">
    <source>
        <dbReference type="Proteomes" id="UP001320768"/>
    </source>
</evidence>
<evidence type="ECO:0000313" key="1">
    <source>
        <dbReference type="EMBL" id="MCP8352286.1"/>
    </source>
</evidence>